<proteinExistence type="predicted"/>
<dbReference type="AlphaFoldDB" id="A0A7J7P061"/>
<gene>
    <name evidence="2" type="ORF">GIB67_041945</name>
</gene>
<organism evidence="2 3">
    <name type="scientific">Kingdonia uniflora</name>
    <dbReference type="NCBI Taxonomy" id="39325"/>
    <lineage>
        <taxon>Eukaryota</taxon>
        <taxon>Viridiplantae</taxon>
        <taxon>Streptophyta</taxon>
        <taxon>Embryophyta</taxon>
        <taxon>Tracheophyta</taxon>
        <taxon>Spermatophyta</taxon>
        <taxon>Magnoliopsida</taxon>
        <taxon>Ranunculales</taxon>
        <taxon>Circaeasteraceae</taxon>
        <taxon>Kingdonia</taxon>
    </lineage>
</organism>
<evidence type="ECO:0000256" key="1">
    <source>
        <dbReference type="SAM" id="MobiDB-lite"/>
    </source>
</evidence>
<protein>
    <submittedName>
        <fullName evidence="2">Uncharacterized protein</fullName>
    </submittedName>
</protein>
<feature type="non-terminal residue" evidence="2">
    <location>
        <position position="1"/>
    </location>
</feature>
<dbReference type="Proteomes" id="UP000541444">
    <property type="component" value="Unassembled WGS sequence"/>
</dbReference>
<feature type="region of interest" description="Disordered" evidence="1">
    <location>
        <begin position="89"/>
        <end position="154"/>
    </location>
</feature>
<evidence type="ECO:0000313" key="3">
    <source>
        <dbReference type="Proteomes" id="UP000541444"/>
    </source>
</evidence>
<sequence length="208" mass="23777">SLTFVVQTMVVVEVGKNDIVFFNQEKVVGEAYQASVDQIVVVSIEEQTLEVEKIKDEASQASADQTTTVSTEEQTIEVVQTEVVISHQEEDVGEASQSKKSKEDVEQNKEEVVEGKDDDDRNSQNKPYPEQDEKNQVDQVWSLRKDELSPEAKKDNKSTYMMIGEETVCINAFYTLYSNQWLDNEVINVYIKALIQYFDTQNRAYPDK</sequence>
<feature type="compositionally biased region" description="Basic and acidic residues" evidence="1">
    <location>
        <begin position="143"/>
        <end position="154"/>
    </location>
</feature>
<accession>A0A7J7P061</accession>
<dbReference type="EMBL" id="JACGCM010000412">
    <property type="protein sequence ID" value="KAF6172622.1"/>
    <property type="molecule type" value="Genomic_DNA"/>
</dbReference>
<reference evidence="2 3" key="1">
    <citation type="journal article" date="2020" name="IScience">
        <title>Genome Sequencing of the Endangered Kingdonia uniflora (Circaeasteraceae, Ranunculales) Reveals Potential Mechanisms of Evolutionary Specialization.</title>
        <authorList>
            <person name="Sun Y."/>
            <person name="Deng T."/>
            <person name="Zhang A."/>
            <person name="Moore M.J."/>
            <person name="Landis J.B."/>
            <person name="Lin N."/>
            <person name="Zhang H."/>
            <person name="Zhang X."/>
            <person name="Huang J."/>
            <person name="Zhang X."/>
            <person name="Sun H."/>
            <person name="Wang H."/>
        </authorList>
    </citation>
    <scope>NUCLEOTIDE SEQUENCE [LARGE SCALE GENOMIC DNA]</scope>
    <source>
        <strain evidence="2">TB1705</strain>
        <tissue evidence="2">Leaf</tissue>
    </source>
</reference>
<name>A0A7J7P061_9MAGN</name>
<comment type="caution">
    <text evidence="2">The sequence shown here is derived from an EMBL/GenBank/DDBJ whole genome shotgun (WGS) entry which is preliminary data.</text>
</comment>
<evidence type="ECO:0000313" key="2">
    <source>
        <dbReference type="EMBL" id="KAF6172622.1"/>
    </source>
</evidence>
<feature type="compositionally biased region" description="Basic and acidic residues" evidence="1">
    <location>
        <begin position="100"/>
        <end position="136"/>
    </location>
</feature>
<keyword evidence="3" id="KW-1185">Reference proteome</keyword>